<feature type="transmembrane region" description="Helical" evidence="4">
    <location>
        <begin position="7"/>
        <end position="26"/>
    </location>
</feature>
<dbReference type="GO" id="GO:0005615">
    <property type="term" value="C:extracellular space"/>
    <property type="evidence" value="ECO:0007669"/>
    <property type="project" value="TreeGrafter"/>
</dbReference>
<evidence type="ECO:0000313" key="8">
    <source>
        <dbReference type="Proteomes" id="UP000663829"/>
    </source>
</evidence>
<protein>
    <recommendedName>
        <fullName evidence="5">LRRCT domain-containing protein</fullName>
    </recommendedName>
</protein>
<keyword evidence="8" id="KW-1185">Reference proteome</keyword>
<dbReference type="InterPro" id="IPR001611">
    <property type="entry name" value="Leu-rich_rpt"/>
</dbReference>
<dbReference type="AlphaFoldDB" id="A0A813Y7B1"/>
<evidence type="ECO:0000259" key="5">
    <source>
        <dbReference type="SMART" id="SM00082"/>
    </source>
</evidence>
<evidence type="ECO:0000256" key="3">
    <source>
        <dbReference type="ARBA" id="ARBA00022737"/>
    </source>
</evidence>
<sequence length="901" mass="104415">MIEQSSFVILSYFFLIIHITYVSTTMNSPHFQSICQSGIREDNSNYIHCARKQLQTIPDFSRTNTFYDELVLNDNLIQHIPTNAFLGLRVKRLYLQGNKLRSIAPQAFIELANYLEELVIEFDQQYITMDKIPDAILKNLYNIRSLKLSELNIHTLSSDTFLHFKKLEKFSCLKCNLVKIDDLTFELNKSISTTLKALHLDNNQLTDSNWPKICKNLKNLEILTLSQNHFQTLTNNLLTNLTQLKLFDLSYNGLQTIDTNIFIKQNLTLEKLYLQNNELNSLQLTFLFNIFKLTDINLDFNRITFLPEKLFRYNKQLLYLSLQGNDLTKLSNQSFLGLSKLKHLNLARNRIQLNNDDRPFQHLEKLQILNLDRNVQLKFFNTTFYGLGQSLIELSLQNCNLTVLPHYAFNSLKKLERLKLASNNLKQIPIKFLKLSKNLTSLDLQRNQFQLIPRLTHLTQLHDLDLSTNRLCTINEQDIINIYPQLKIIGLTGNPLHCDCKLKWLKIWLDKNYDHELIRFLQWTCSTPIKFNGRQLTSLTMDDLICNHDEQSICENKDVLISTTITSSSTIIPTTVDIFPITTTMTTTTMTTTLLNKQNVSLIKSDQLIINIEYDNSNNIIVTWDLITITDELIKYYHLQIYDENGNLIRQKTLDNNQYKFDITSLLTSHYTICINIIYRHRQDKHCRNFVLNNFTTKISHEENLYLIKSSQQPQSNSIQIIFLFSGGILGAILVCLFVFIICFIRIRRKQSKTIKQTCFYHDTSTGSCSSTSNGVEQQNSLPEKSLITMYDEYRPPIFYRPLHPQQQKLHHHCAIHCGCVHHQNTNNSSDTSECSLHLTDTSHLNSAGASTLSSSSTYHVYQQIPSVHNLNGFINSSSCHLHRTLTPTPTFYPHPSNVLI</sequence>
<gene>
    <name evidence="6" type="ORF">GPM918_LOCUS7473</name>
    <name evidence="7" type="ORF">SRO942_LOCUS7473</name>
</gene>
<dbReference type="InterPro" id="IPR050333">
    <property type="entry name" value="SLRP"/>
</dbReference>
<name>A0A813Y7B1_9BILA</name>
<evidence type="ECO:0000313" key="7">
    <source>
        <dbReference type="EMBL" id="CAF3664902.1"/>
    </source>
</evidence>
<keyword evidence="4" id="KW-0472">Membrane</keyword>
<keyword evidence="2" id="KW-0732">Signal</keyword>
<dbReference type="PANTHER" id="PTHR45712:SF22">
    <property type="entry name" value="INSULIN-LIKE GROWTH FACTOR-BINDING PROTEIN COMPLEX ACID LABILE SUBUNIT"/>
    <property type="match status" value="1"/>
</dbReference>
<dbReference type="SMART" id="SM00369">
    <property type="entry name" value="LRR_TYP"/>
    <property type="match status" value="11"/>
</dbReference>
<dbReference type="InterPro" id="IPR003591">
    <property type="entry name" value="Leu-rich_rpt_typical-subtyp"/>
</dbReference>
<keyword evidence="1" id="KW-0433">Leucine-rich repeat</keyword>
<dbReference type="FunFam" id="3.80.10.10:FF:001360">
    <property type="entry name" value="Uncharacterized protein"/>
    <property type="match status" value="1"/>
</dbReference>
<evidence type="ECO:0000313" key="6">
    <source>
        <dbReference type="EMBL" id="CAF0878316.1"/>
    </source>
</evidence>
<dbReference type="SMART" id="SM00082">
    <property type="entry name" value="LRRCT"/>
    <property type="match status" value="1"/>
</dbReference>
<dbReference type="OrthoDB" id="676979at2759"/>
<dbReference type="PANTHER" id="PTHR45712">
    <property type="entry name" value="AGAP008170-PA"/>
    <property type="match status" value="1"/>
</dbReference>
<keyword evidence="4" id="KW-0812">Transmembrane</keyword>
<dbReference type="SUPFAM" id="SSF52058">
    <property type="entry name" value="L domain-like"/>
    <property type="match status" value="2"/>
</dbReference>
<proteinExistence type="predicted"/>
<dbReference type="Proteomes" id="UP000681722">
    <property type="component" value="Unassembled WGS sequence"/>
</dbReference>
<feature type="transmembrane region" description="Helical" evidence="4">
    <location>
        <begin position="721"/>
        <end position="747"/>
    </location>
</feature>
<dbReference type="Gene3D" id="3.80.10.10">
    <property type="entry name" value="Ribonuclease Inhibitor"/>
    <property type="match status" value="2"/>
</dbReference>
<dbReference type="EMBL" id="CAJOBC010001225">
    <property type="protein sequence ID" value="CAF3664902.1"/>
    <property type="molecule type" value="Genomic_DNA"/>
</dbReference>
<dbReference type="InterPro" id="IPR032675">
    <property type="entry name" value="LRR_dom_sf"/>
</dbReference>
<dbReference type="PROSITE" id="PS51450">
    <property type="entry name" value="LRR"/>
    <property type="match status" value="2"/>
</dbReference>
<reference evidence="6" key="1">
    <citation type="submission" date="2021-02" db="EMBL/GenBank/DDBJ databases">
        <authorList>
            <person name="Nowell W R."/>
        </authorList>
    </citation>
    <scope>NUCLEOTIDE SEQUENCE</scope>
</reference>
<dbReference type="Pfam" id="PF13855">
    <property type="entry name" value="LRR_8"/>
    <property type="match status" value="3"/>
</dbReference>
<keyword evidence="4" id="KW-1133">Transmembrane helix</keyword>
<keyword evidence="3" id="KW-0677">Repeat</keyword>
<dbReference type="EMBL" id="CAJNOQ010001225">
    <property type="protein sequence ID" value="CAF0878316.1"/>
    <property type="molecule type" value="Genomic_DNA"/>
</dbReference>
<accession>A0A813Y7B1</accession>
<evidence type="ECO:0000256" key="4">
    <source>
        <dbReference type="SAM" id="Phobius"/>
    </source>
</evidence>
<evidence type="ECO:0000256" key="2">
    <source>
        <dbReference type="ARBA" id="ARBA00022729"/>
    </source>
</evidence>
<evidence type="ECO:0000256" key="1">
    <source>
        <dbReference type="ARBA" id="ARBA00022614"/>
    </source>
</evidence>
<feature type="domain" description="LRRCT" evidence="5">
    <location>
        <begin position="494"/>
        <end position="547"/>
    </location>
</feature>
<dbReference type="Proteomes" id="UP000663829">
    <property type="component" value="Unassembled WGS sequence"/>
</dbReference>
<comment type="caution">
    <text evidence="6">The sequence shown here is derived from an EMBL/GenBank/DDBJ whole genome shotgun (WGS) entry which is preliminary data.</text>
</comment>
<dbReference type="InterPro" id="IPR000483">
    <property type="entry name" value="Cys-rich_flank_reg_C"/>
</dbReference>
<organism evidence="6 8">
    <name type="scientific">Didymodactylos carnosus</name>
    <dbReference type="NCBI Taxonomy" id="1234261"/>
    <lineage>
        <taxon>Eukaryota</taxon>
        <taxon>Metazoa</taxon>
        <taxon>Spiralia</taxon>
        <taxon>Gnathifera</taxon>
        <taxon>Rotifera</taxon>
        <taxon>Eurotatoria</taxon>
        <taxon>Bdelloidea</taxon>
        <taxon>Philodinida</taxon>
        <taxon>Philodinidae</taxon>
        <taxon>Didymodactylos</taxon>
    </lineage>
</organism>